<dbReference type="Pfam" id="PF00378">
    <property type="entry name" value="ECH_1"/>
    <property type="match status" value="1"/>
</dbReference>
<sequence>MSSLSPTSPPPAQSHALLSYPSPSILLVTLNRPLAMNALPFQAHWDLSELWSWFDDSPTLLVAILTGAGSAFCAGQDLKEVQANRLQPPSQPYLKGRPPSGFGGMSQRKGRKPIIAAVNGVAFGGGFEMCLNCDIVIASPRAQFALPEARRGLYASAGGLPRLVHGAGIQIASEIALTGRSISAEEGIRWLFVNRISKSQETLLEEAITLGREIARLSPDAVIATRGGLRDAHEMAGLEETWARTKERYEKKLYGAPNMLEGLAAFMGKREPKWVVSNL</sequence>
<dbReference type="PANTHER" id="PTHR11941">
    <property type="entry name" value="ENOYL-COA HYDRATASE-RELATED"/>
    <property type="match status" value="1"/>
</dbReference>
<feature type="region of interest" description="Disordered" evidence="8">
    <location>
        <begin position="88"/>
        <end position="108"/>
    </location>
</feature>
<dbReference type="InterPro" id="IPR001753">
    <property type="entry name" value="Enoyl-CoA_hydra/iso"/>
</dbReference>
<accession>A0A1B8G909</accession>
<evidence type="ECO:0000256" key="8">
    <source>
        <dbReference type="SAM" id="MobiDB-lite"/>
    </source>
</evidence>
<comment type="subcellular location">
    <subcellularLocation>
        <location evidence="1">Peroxisome</location>
    </subcellularLocation>
</comment>
<comment type="similarity">
    <text evidence="3 7">Belongs to the enoyl-CoA hydratase/isomerase family.</text>
</comment>
<evidence type="ECO:0000256" key="1">
    <source>
        <dbReference type="ARBA" id="ARBA00004275"/>
    </source>
</evidence>
<dbReference type="GeneID" id="28842818"/>
<keyword evidence="6" id="KW-0456">Lyase</keyword>
<keyword evidence="10" id="KW-1185">Reference proteome</keyword>
<proteinExistence type="inferred from homology"/>
<reference evidence="9 10" key="1">
    <citation type="submission" date="2016-03" db="EMBL/GenBank/DDBJ databases">
        <title>Comparative genomics of Pseudogymnoascus destructans, the fungus causing white-nose syndrome of bats.</title>
        <authorList>
            <person name="Palmer J.M."/>
            <person name="Drees K.P."/>
            <person name="Foster J.T."/>
            <person name="Lindner D.L."/>
        </authorList>
    </citation>
    <scope>NUCLEOTIDE SEQUENCE [LARGE SCALE GENOMIC DNA]</scope>
    <source>
        <strain evidence="9 10">UAMH 10579</strain>
    </source>
</reference>
<evidence type="ECO:0000313" key="10">
    <source>
        <dbReference type="Proteomes" id="UP000091956"/>
    </source>
</evidence>
<evidence type="ECO:0000256" key="5">
    <source>
        <dbReference type="ARBA" id="ARBA00023235"/>
    </source>
</evidence>
<evidence type="ECO:0000256" key="6">
    <source>
        <dbReference type="ARBA" id="ARBA00023239"/>
    </source>
</evidence>
<dbReference type="GO" id="GO:0006635">
    <property type="term" value="P:fatty acid beta-oxidation"/>
    <property type="evidence" value="ECO:0007669"/>
    <property type="project" value="TreeGrafter"/>
</dbReference>
<dbReference type="GO" id="GO:0016853">
    <property type="term" value="F:isomerase activity"/>
    <property type="evidence" value="ECO:0007669"/>
    <property type="project" value="UniProtKB-KW"/>
</dbReference>
<dbReference type="InterPro" id="IPR029045">
    <property type="entry name" value="ClpP/crotonase-like_dom_sf"/>
</dbReference>
<dbReference type="PROSITE" id="PS00166">
    <property type="entry name" value="ENOYL_COA_HYDRATASE"/>
    <property type="match status" value="1"/>
</dbReference>
<name>A0A1B8G909_9PEZI</name>
<dbReference type="Proteomes" id="UP000091956">
    <property type="component" value="Unassembled WGS sequence"/>
</dbReference>
<gene>
    <name evidence="9" type="ORF">VE01_09432</name>
</gene>
<organism evidence="9 10">
    <name type="scientific">Pseudogymnoascus verrucosus</name>
    <dbReference type="NCBI Taxonomy" id="342668"/>
    <lineage>
        <taxon>Eukaryota</taxon>
        <taxon>Fungi</taxon>
        <taxon>Dikarya</taxon>
        <taxon>Ascomycota</taxon>
        <taxon>Pezizomycotina</taxon>
        <taxon>Leotiomycetes</taxon>
        <taxon>Thelebolales</taxon>
        <taxon>Thelebolaceae</taxon>
        <taxon>Pseudogymnoascus</taxon>
    </lineage>
</organism>
<dbReference type="CDD" id="cd06558">
    <property type="entry name" value="crotonase-like"/>
    <property type="match status" value="1"/>
</dbReference>
<dbReference type="STRING" id="342668.A0A1B8G909"/>
<dbReference type="Gene3D" id="3.90.226.10">
    <property type="entry name" value="2-enoyl-CoA Hydratase, Chain A, domain 1"/>
    <property type="match status" value="1"/>
</dbReference>
<dbReference type="SUPFAM" id="SSF52096">
    <property type="entry name" value="ClpP/crotonase"/>
    <property type="match status" value="1"/>
</dbReference>
<dbReference type="GO" id="GO:0016829">
    <property type="term" value="F:lyase activity"/>
    <property type="evidence" value="ECO:0007669"/>
    <property type="project" value="UniProtKB-KW"/>
</dbReference>
<evidence type="ECO:0000256" key="7">
    <source>
        <dbReference type="RuleBase" id="RU003707"/>
    </source>
</evidence>
<dbReference type="FunFam" id="3.90.226.10:FF:000074">
    <property type="entry name" value="Enoyl-CoA hydratase (AFU_orthologue AFUA_2G10650)"/>
    <property type="match status" value="1"/>
</dbReference>
<reference evidence="10" key="2">
    <citation type="journal article" date="2018" name="Nat. Commun.">
        <title>Extreme sensitivity to ultraviolet light in the fungal pathogen causing white-nose syndrome of bats.</title>
        <authorList>
            <person name="Palmer J.M."/>
            <person name="Drees K.P."/>
            <person name="Foster J.T."/>
            <person name="Lindner D.L."/>
        </authorList>
    </citation>
    <scope>NUCLEOTIDE SEQUENCE [LARGE SCALE GENOMIC DNA]</scope>
    <source>
        <strain evidence="10">UAMH 10579</strain>
    </source>
</reference>
<dbReference type="RefSeq" id="XP_018126063.2">
    <property type="nucleotide sequence ID" value="XM_018278846.2"/>
</dbReference>
<evidence type="ECO:0008006" key="11">
    <source>
        <dbReference type="Google" id="ProtNLM"/>
    </source>
</evidence>
<evidence type="ECO:0000313" key="9">
    <source>
        <dbReference type="EMBL" id="OBT92330.2"/>
    </source>
</evidence>
<evidence type="ECO:0000256" key="3">
    <source>
        <dbReference type="ARBA" id="ARBA00005254"/>
    </source>
</evidence>
<dbReference type="AlphaFoldDB" id="A0A1B8G909"/>
<dbReference type="GO" id="GO:0005739">
    <property type="term" value="C:mitochondrion"/>
    <property type="evidence" value="ECO:0007669"/>
    <property type="project" value="TreeGrafter"/>
</dbReference>
<evidence type="ECO:0000256" key="2">
    <source>
        <dbReference type="ARBA" id="ARBA00004924"/>
    </source>
</evidence>
<keyword evidence="5" id="KW-0413">Isomerase</keyword>
<evidence type="ECO:0000256" key="4">
    <source>
        <dbReference type="ARBA" id="ARBA00023140"/>
    </source>
</evidence>
<dbReference type="EMBL" id="KV460269">
    <property type="protein sequence ID" value="OBT92330.2"/>
    <property type="molecule type" value="Genomic_DNA"/>
</dbReference>
<dbReference type="PANTHER" id="PTHR11941:SF68">
    <property type="entry name" value="CARNITINYL-COA DEHYDRATASE"/>
    <property type="match status" value="1"/>
</dbReference>
<protein>
    <recommendedName>
        <fullName evidence="11">Enoyl-CoA hydratase</fullName>
    </recommendedName>
</protein>
<dbReference type="GO" id="GO:0005777">
    <property type="term" value="C:peroxisome"/>
    <property type="evidence" value="ECO:0007669"/>
    <property type="project" value="UniProtKB-SubCell"/>
</dbReference>
<comment type="pathway">
    <text evidence="2">Siderophore biosynthesis.</text>
</comment>
<dbReference type="InterPro" id="IPR018376">
    <property type="entry name" value="Enoyl-CoA_hyd/isom_CS"/>
</dbReference>
<keyword evidence="4" id="KW-0576">Peroxisome</keyword>